<evidence type="ECO:0000256" key="4">
    <source>
        <dbReference type="ARBA" id="ARBA00023315"/>
    </source>
</evidence>
<evidence type="ECO:0000256" key="6">
    <source>
        <dbReference type="HAMAP-Rule" id="MF_01445"/>
    </source>
</evidence>
<dbReference type="NCBIfam" id="TIGR03723">
    <property type="entry name" value="T6A_TsaD_YgjD"/>
    <property type="match status" value="1"/>
</dbReference>
<dbReference type="PRINTS" id="PR00789">
    <property type="entry name" value="OSIALOPTASE"/>
</dbReference>
<feature type="binding site" evidence="6">
    <location>
        <position position="193"/>
    </location>
    <ligand>
        <name>substrate</name>
    </ligand>
</feature>
<dbReference type="SUPFAM" id="SSF53067">
    <property type="entry name" value="Actin-like ATPase domain"/>
    <property type="match status" value="1"/>
</dbReference>
<dbReference type="PANTHER" id="PTHR11735:SF6">
    <property type="entry name" value="TRNA N6-ADENOSINE THREONYLCARBAMOYLTRANSFERASE, MITOCHONDRIAL"/>
    <property type="match status" value="1"/>
</dbReference>
<feature type="binding site" evidence="6">
    <location>
        <position position="344"/>
    </location>
    <ligand>
        <name>Fe cation</name>
        <dbReference type="ChEBI" id="CHEBI:24875"/>
    </ligand>
</feature>
<proteinExistence type="inferred from homology"/>
<dbReference type="EC" id="2.3.1.234" evidence="6"/>
<reference evidence="8" key="1">
    <citation type="journal article" date="2020" name="mSystems">
        <title>Genome- and Community-Level Interaction Insights into Carbon Utilization and Element Cycling Functions of Hydrothermarchaeota in Hydrothermal Sediment.</title>
        <authorList>
            <person name="Zhou Z."/>
            <person name="Liu Y."/>
            <person name="Xu W."/>
            <person name="Pan J."/>
            <person name="Luo Z.H."/>
            <person name="Li M."/>
        </authorList>
    </citation>
    <scope>NUCLEOTIDE SEQUENCE [LARGE SCALE GENOMIC DNA]</scope>
    <source>
        <strain evidence="8">SpSt-579</strain>
    </source>
</reference>
<dbReference type="InterPro" id="IPR022450">
    <property type="entry name" value="TsaD"/>
</dbReference>
<keyword evidence="6" id="KW-0963">Cytoplasm</keyword>
<dbReference type="PANTHER" id="PTHR11735">
    <property type="entry name" value="TRNA N6-ADENOSINE THREONYLCARBAMOYLTRANSFERASE"/>
    <property type="match status" value="1"/>
</dbReference>
<dbReference type="CDD" id="cd24133">
    <property type="entry name" value="ASKHA_NBD_TsaD_bac"/>
    <property type="match status" value="1"/>
</dbReference>
<dbReference type="NCBIfam" id="TIGR00329">
    <property type="entry name" value="gcp_kae1"/>
    <property type="match status" value="1"/>
</dbReference>
<evidence type="ECO:0000256" key="5">
    <source>
        <dbReference type="ARBA" id="ARBA00048117"/>
    </source>
</evidence>
<feature type="binding site" evidence="6">
    <location>
        <position position="120"/>
    </location>
    <ligand>
        <name>Fe cation</name>
        <dbReference type="ChEBI" id="CHEBI:24875"/>
    </ligand>
</feature>
<feature type="binding site" evidence="6">
    <location>
        <position position="180"/>
    </location>
    <ligand>
        <name>substrate</name>
    </ligand>
</feature>
<dbReference type="GO" id="GO:0005506">
    <property type="term" value="F:iron ion binding"/>
    <property type="evidence" value="ECO:0007669"/>
    <property type="project" value="UniProtKB-UniRule"/>
</dbReference>
<feature type="binding site" evidence="6">
    <location>
        <begin position="147"/>
        <end position="151"/>
    </location>
    <ligand>
        <name>substrate</name>
    </ligand>
</feature>
<comment type="cofactor">
    <cofactor evidence="6">
        <name>Fe(2+)</name>
        <dbReference type="ChEBI" id="CHEBI:29033"/>
    </cofactor>
    <text evidence="6">Binds 1 Fe(2+) ion per subunit.</text>
</comment>
<dbReference type="GO" id="GO:0005737">
    <property type="term" value="C:cytoplasm"/>
    <property type="evidence" value="ECO:0007669"/>
    <property type="project" value="UniProtKB-SubCell"/>
</dbReference>
<feature type="binding site" evidence="6">
    <location>
        <position position="116"/>
    </location>
    <ligand>
        <name>Fe cation</name>
        <dbReference type="ChEBI" id="CHEBI:24875"/>
    </ligand>
</feature>
<evidence type="ECO:0000259" key="7">
    <source>
        <dbReference type="Pfam" id="PF00814"/>
    </source>
</evidence>
<dbReference type="InterPro" id="IPR000905">
    <property type="entry name" value="Gcp-like_dom"/>
</dbReference>
<comment type="function">
    <text evidence="6">Required for the formation of a threonylcarbamoyl group on adenosine at position 37 (t(6)A37) in tRNAs that read codons beginning with adenine. Is involved in the transfer of the threonylcarbamoyl moiety of threonylcarbamoyl-AMP (TC-AMP) to the N6 group of A37, together with TsaE and TsaB. TsaD likely plays a direct catalytic role in this reaction.</text>
</comment>
<keyword evidence="2 6" id="KW-0819">tRNA processing</keyword>
<feature type="binding site" evidence="6">
    <location>
        <position position="314"/>
    </location>
    <ligand>
        <name>substrate</name>
    </ligand>
</feature>
<dbReference type="AlphaFoldDB" id="A0A7C4M396"/>
<keyword evidence="3 6" id="KW-0479">Metal-binding</keyword>
<protein>
    <recommendedName>
        <fullName evidence="6">tRNA N6-adenosine threonylcarbamoyltransferase</fullName>
        <ecNumber evidence="6">2.3.1.234</ecNumber>
    </recommendedName>
    <alternativeName>
        <fullName evidence="6">N6-L-threonylcarbamoyladenine synthase</fullName>
        <shortName evidence="6">t(6)A synthase</shortName>
    </alternativeName>
    <alternativeName>
        <fullName evidence="6">t(6)A37 threonylcarbamoyladenosine biosynthesis protein TsaD</fullName>
    </alternativeName>
    <alternativeName>
        <fullName evidence="6">tRNA threonylcarbamoyladenosine biosynthesis protein TsaD</fullName>
    </alternativeName>
</protein>
<comment type="caution">
    <text evidence="8">The sequence shown here is derived from an EMBL/GenBank/DDBJ whole genome shotgun (WGS) entry which is preliminary data.</text>
</comment>
<organism evidence="8">
    <name type="scientific">candidate division CPR3 bacterium</name>
    <dbReference type="NCBI Taxonomy" id="2268181"/>
    <lineage>
        <taxon>Bacteria</taxon>
        <taxon>Bacteria division CPR3</taxon>
    </lineage>
</organism>
<dbReference type="GO" id="GO:0061711">
    <property type="term" value="F:tRNA N(6)-L-threonylcarbamoyladenine synthase activity"/>
    <property type="evidence" value="ECO:0007669"/>
    <property type="project" value="UniProtKB-EC"/>
</dbReference>
<dbReference type="HAMAP" id="MF_01445">
    <property type="entry name" value="TsaD"/>
    <property type="match status" value="1"/>
</dbReference>
<keyword evidence="1 6" id="KW-0808">Transferase</keyword>
<evidence type="ECO:0000313" key="8">
    <source>
        <dbReference type="EMBL" id="HGT71092.1"/>
    </source>
</evidence>
<dbReference type="Pfam" id="PF00814">
    <property type="entry name" value="TsaD"/>
    <property type="match status" value="1"/>
</dbReference>
<sequence length="381" mass="42452">MQNNKHLILAIETSCDETSAAVYDAKKGLFSNVVASQIDIHKKTGGVVPEVASRAHVEQIIPVIDEALERSGVKLEEIDYIAVTHAPGLIGSLLVGVNTAKTLSAVLDKPILPINHLEGHIYANFIKKNHESRIMNHEFKFPAVVLLVSGGHTSLILMKDHGRYKYLGETLDDAAGEAFDKVAKILGLEYPGGPNVSKFAEEYRKKYPISNIQYPINNQSLNNQLGSGRFFPRSMLNSKDFNFSFSGLKTSVLYKWQDIIKNIRKNSSQFVKIRETIAYEFEEAVVDILATKTIEAAQKYKVKTISICGGVAANKMLREEIENRVKRELKKVSFCVPPIEYCGDNAAMIACCAAHHLNIKPFKQINKKTDLSFEVLSNKEL</sequence>
<keyword evidence="6" id="KW-0408">Iron</keyword>
<comment type="caution">
    <text evidence="6">Lacks conserved residue(s) required for the propagation of feature annotation.</text>
</comment>
<comment type="subcellular location">
    <subcellularLocation>
        <location evidence="6">Cytoplasm</location>
    </subcellularLocation>
</comment>
<dbReference type="EMBL" id="DSYQ01000009">
    <property type="protein sequence ID" value="HGT71092.1"/>
    <property type="molecule type" value="Genomic_DNA"/>
</dbReference>
<dbReference type="PROSITE" id="PS01016">
    <property type="entry name" value="GLYCOPROTEASE"/>
    <property type="match status" value="1"/>
</dbReference>
<comment type="catalytic activity">
    <reaction evidence="5 6">
        <text>L-threonylcarbamoyladenylate + adenosine(37) in tRNA = N(6)-L-threonylcarbamoyladenosine(37) in tRNA + AMP + H(+)</text>
        <dbReference type="Rhea" id="RHEA:37059"/>
        <dbReference type="Rhea" id="RHEA-COMP:10162"/>
        <dbReference type="Rhea" id="RHEA-COMP:10163"/>
        <dbReference type="ChEBI" id="CHEBI:15378"/>
        <dbReference type="ChEBI" id="CHEBI:73682"/>
        <dbReference type="ChEBI" id="CHEBI:74411"/>
        <dbReference type="ChEBI" id="CHEBI:74418"/>
        <dbReference type="ChEBI" id="CHEBI:456215"/>
        <dbReference type="EC" id="2.3.1.234"/>
    </reaction>
</comment>
<evidence type="ECO:0000256" key="3">
    <source>
        <dbReference type="ARBA" id="ARBA00022723"/>
    </source>
</evidence>
<dbReference type="GO" id="GO:0002949">
    <property type="term" value="P:tRNA threonylcarbamoyladenosine modification"/>
    <property type="evidence" value="ECO:0007669"/>
    <property type="project" value="UniProtKB-UniRule"/>
</dbReference>
<dbReference type="FunFam" id="3.30.420.40:FF:000012">
    <property type="entry name" value="tRNA N6-adenosine threonylcarbamoyltransferase"/>
    <property type="match status" value="1"/>
</dbReference>
<evidence type="ECO:0000256" key="2">
    <source>
        <dbReference type="ARBA" id="ARBA00022694"/>
    </source>
</evidence>
<dbReference type="InterPro" id="IPR017860">
    <property type="entry name" value="Peptidase_M22_CS"/>
</dbReference>
<gene>
    <name evidence="6 8" type="primary">tsaD</name>
    <name evidence="8" type="ORF">ENT43_02425</name>
</gene>
<dbReference type="Gene3D" id="3.30.420.40">
    <property type="match status" value="2"/>
</dbReference>
<name>A0A7C4M396_UNCC3</name>
<accession>A0A7C4M396</accession>
<dbReference type="InterPro" id="IPR017861">
    <property type="entry name" value="KAE1/TsaD"/>
</dbReference>
<feature type="domain" description="Gcp-like" evidence="7">
    <location>
        <begin position="29"/>
        <end position="350"/>
    </location>
</feature>
<comment type="similarity">
    <text evidence="6">Belongs to the KAE1 / TsaD family.</text>
</comment>
<dbReference type="InterPro" id="IPR043129">
    <property type="entry name" value="ATPase_NBD"/>
</dbReference>
<evidence type="ECO:0000256" key="1">
    <source>
        <dbReference type="ARBA" id="ARBA00022679"/>
    </source>
</evidence>
<keyword evidence="4 6" id="KW-0012">Acyltransferase</keyword>